<keyword evidence="1" id="KW-1133">Transmembrane helix</keyword>
<dbReference type="InParanoid" id="Q019C7"/>
<dbReference type="EMBL" id="CAID01000005">
    <property type="protein sequence ID" value="CAL53998.1"/>
    <property type="molecule type" value="Genomic_DNA"/>
</dbReference>
<evidence type="ECO:0000256" key="1">
    <source>
        <dbReference type="SAM" id="Phobius"/>
    </source>
</evidence>
<dbReference type="OMA" id="FGMANET"/>
<keyword evidence="1" id="KW-0472">Membrane</keyword>
<dbReference type="InterPro" id="IPR026721">
    <property type="entry name" value="TMEM18"/>
</dbReference>
<dbReference type="RefSeq" id="XP_003079340.1">
    <property type="nucleotide sequence ID" value="XM_003079292.1"/>
</dbReference>
<accession>Q019C7</accession>
<protein>
    <submittedName>
        <fullName evidence="2 3">Transmembrane protein 18</fullName>
    </submittedName>
</protein>
<keyword evidence="4" id="KW-1185">Reference proteome</keyword>
<dbReference type="FunCoup" id="Q019C7">
    <property type="interactions" value="1365"/>
</dbReference>
<evidence type="ECO:0000313" key="2">
    <source>
        <dbReference type="EMBL" id="CAL53998.1"/>
    </source>
</evidence>
<feature type="transmembrane region" description="Helical" evidence="1">
    <location>
        <begin position="111"/>
        <end position="136"/>
    </location>
</feature>
<dbReference type="Proteomes" id="UP000195557">
    <property type="component" value="Unassembled WGS sequence"/>
</dbReference>
<dbReference type="AlphaFoldDB" id="Q019C7"/>
<dbReference type="GeneID" id="9835061"/>
<reference evidence="3" key="3">
    <citation type="submission" date="2017-04" db="EMBL/GenBank/DDBJ databases">
        <title>Population genomics of picophytoplankton unveils novel chromosome hypervariability.</title>
        <authorList>
            <consortium name="DOE Joint Genome Institute"/>
            <person name="Blanc-Mathieu R."/>
            <person name="Krasovec M."/>
            <person name="Hebrard M."/>
            <person name="Yau S."/>
            <person name="Desgranges E."/>
            <person name="Martin J."/>
            <person name="Schackwitz W."/>
            <person name="Kuo A."/>
            <person name="Salin G."/>
            <person name="Donnadieu C."/>
            <person name="Desdevises Y."/>
            <person name="Sanchez-Ferandin S."/>
            <person name="Moreau H."/>
            <person name="Rivals E."/>
            <person name="Grigoriev I.V."/>
            <person name="Grimsley N."/>
            <person name="Eyre-Walker A."/>
            <person name="Piganeau G."/>
        </authorList>
    </citation>
    <scope>NUCLEOTIDE SEQUENCE [LARGE SCALE GENOMIC DNA]</scope>
    <source>
        <strain evidence="3">RCC 1115</strain>
    </source>
</reference>
<accession>A0A1Y5IEH1</accession>
<evidence type="ECO:0000313" key="3">
    <source>
        <dbReference type="EMBL" id="OUS47980.1"/>
    </source>
</evidence>
<dbReference type="OrthoDB" id="497365at2759"/>
<keyword evidence="1 2" id="KW-0812">Transmembrane</keyword>
<dbReference type="KEGG" id="ota:OT_ostta05g02320"/>
<gene>
    <name evidence="3" type="ORF">BE221DRAFT_197810</name>
    <name evidence="2" type="ORF">OT_ostta05g02320</name>
</gene>
<dbReference type="Pfam" id="PF14770">
    <property type="entry name" value="TMEM18"/>
    <property type="match status" value="1"/>
</dbReference>
<reference evidence="2" key="2">
    <citation type="journal article" date="2014" name="BMC Genomics">
        <title>An improved genome of the model marine alga Ostreococcus tauri unfolds by assessing Illumina de novo assemblies.</title>
        <authorList>
            <person name="Blanc-Mathieu R."/>
            <person name="Verhelst B."/>
            <person name="Derelle E."/>
            <person name="Rombauts S."/>
            <person name="Bouget F.Y."/>
            <person name="Carre I."/>
            <person name="Chateau A."/>
            <person name="Eyre-Walker A."/>
            <person name="Grimsley N."/>
            <person name="Moreau H."/>
            <person name="Piegu B."/>
            <person name="Rivals E."/>
            <person name="Schackwitz W."/>
            <person name="Van de Peer Y."/>
            <person name="Piganeau G."/>
        </authorList>
    </citation>
    <scope>NUCLEOTIDE SEQUENCE</scope>
    <source>
        <strain evidence="2">RCC4221</strain>
    </source>
</reference>
<dbReference type="Proteomes" id="UP000009170">
    <property type="component" value="Unassembled WGS sequence"/>
</dbReference>
<evidence type="ECO:0000313" key="4">
    <source>
        <dbReference type="Proteomes" id="UP000009170"/>
    </source>
</evidence>
<organism evidence="2 4">
    <name type="scientific">Ostreococcus tauri</name>
    <name type="common">Marine green alga</name>
    <dbReference type="NCBI Taxonomy" id="70448"/>
    <lineage>
        <taxon>Eukaryota</taxon>
        <taxon>Viridiplantae</taxon>
        <taxon>Chlorophyta</taxon>
        <taxon>Mamiellophyceae</taxon>
        <taxon>Mamiellales</taxon>
        <taxon>Bathycoccaceae</taxon>
        <taxon>Ostreococcus</taxon>
    </lineage>
</organism>
<proteinExistence type="predicted"/>
<reference evidence="2 4" key="1">
    <citation type="journal article" date="2006" name="Proc. Natl. Acad. Sci. U.S.A.">
        <title>Genome analysis of the smallest free-living eukaryote Ostreococcus tauri unveils many unique features.</title>
        <authorList>
            <person name="Derelle E."/>
            <person name="Ferraz C."/>
            <person name="Rombauts S."/>
            <person name="Rouze P."/>
            <person name="Worden A.Z."/>
            <person name="Robbens S."/>
            <person name="Partensky F."/>
            <person name="Degroeve S."/>
            <person name="Echeynie S."/>
            <person name="Cooke R."/>
            <person name="Saeys Y."/>
            <person name="Wuyts J."/>
            <person name="Jabbari K."/>
            <person name="Bowler C."/>
            <person name="Panaud O."/>
            <person name="Piegu B."/>
            <person name="Ball S.G."/>
            <person name="Ral J.-P."/>
            <person name="Bouget F.-Y."/>
            <person name="Piganeau G."/>
            <person name="De Baets B."/>
            <person name="Picard A."/>
            <person name="Delseny M."/>
            <person name="Demaille J."/>
            <person name="Van de Peer Y."/>
            <person name="Moreau H."/>
        </authorList>
    </citation>
    <scope>NUCLEOTIDE SEQUENCE [LARGE SCALE GENOMIC DNA]</scope>
    <source>
        <strain evidence="2 4">OTTH0595</strain>
    </source>
</reference>
<accession>A0A454Y5H3</accession>
<name>Q019C7_OSTTA</name>
<dbReference type="EMBL" id="KZ155776">
    <property type="protein sequence ID" value="OUS47980.1"/>
    <property type="molecule type" value="Genomic_DNA"/>
</dbReference>
<sequence>MDEALDAALRDAKRAFGGGRAGAGGWREAVDAWMGFYHAVDWSEGWLKLLLCAHVCLFIAIASTRGSDRAQGGLFCICVVVVLAAERINSLGDAHWETFASQNYFDKRGRFISIVLSTPLVVATLFILVNLLYIMTGMMVEVARKRRKTGVKKTQ</sequence>